<feature type="binding site" evidence="3 4">
    <location>
        <position position="154"/>
    </location>
    <ligand>
        <name>Zn(2+)</name>
        <dbReference type="ChEBI" id="CHEBI:29105"/>
    </ligand>
</feature>
<dbReference type="InterPro" id="IPR026590">
    <property type="entry name" value="Ssirtuin_cat_dom"/>
</dbReference>
<keyword evidence="2 3" id="KW-0520">NAD</keyword>
<dbReference type="Proteomes" id="UP000285376">
    <property type="component" value="Unassembled WGS sequence"/>
</dbReference>
<evidence type="ECO:0000313" key="6">
    <source>
        <dbReference type="EMBL" id="RHW48006.1"/>
    </source>
</evidence>
<dbReference type="GO" id="GO:0008270">
    <property type="term" value="F:zinc ion binding"/>
    <property type="evidence" value="ECO:0007669"/>
    <property type="project" value="UniProtKB-UniRule"/>
</dbReference>
<comment type="similarity">
    <text evidence="3">Belongs to the sirtuin family. Class III subfamily.</text>
</comment>
<dbReference type="PANTHER" id="PTHR11085:SF4">
    <property type="entry name" value="NAD-DEPENDENT PROTEIN DEACYLASE"/>
    <property type="match status" value="1"/>
</dbReference>
<keyword evidence="3 4" id="KW-0479">Metal-binding</keyword>
<dbReference type="InterPro" id="IPR050134">
    <property type="entry name" value="NAD-dep_sirtuin_deacylases"/>
</dbReference>
<keyword evidence="1" id="KW-0808">Transferase</keyword>
<sequence length="254" mass="27179">MRVPADVLELAHAACELTVLTGAGMSAESGLATFRDAQTGLWANQDPASLATPEAWEADPARVWAWYRWRMTLMTRAQPNAGHRALAEWSEVGDAHLWIVTQNVDDLHERAGSDVLAHLHGSIFALRCSRCGQDADAVGEPLTEPVERLDPPVCVHCGGLVRPGIVWFGEALPQDALERAEAATLSADLVLVIGTSGIVYPAAGLPIMAHHRGVPVVEINPEETDLSDIATATWRVPAGEALPALLTALRENTA</sequence>
<dbReference type="HAMAP" id="MF_01121">
    <property type="entry name" value="Sirtuin_ClassIII"/>
    <property type="match status" value="1"/>
</dbReference>
<dbReference type="GO" id="GO:0036054">
    <property type="term" value="F:protein-malonyllysine demalonylase activity"/>
    <property type="evidence" value="ECO:0007669"/>
    <property type="project" value="InterPro"/>
</dbReference>
<protein>
    <recommendedName>
        <fullName evidence="3">NAD-dependent protein deacylase</fullName>
        <ecNumber evidence="3">2.3.1.286</ecNumber>
    </recommendedName>
    <alternativeName>
        <fullName evidence="3">Regulatory protein SIR2 homolog</fullName>
    </alternativeName>
</protein>
<dbReference type="RefSeq" id="WP_118912200.1">
    <property type="nucleotide sequence ID" value="NZ_CBCRVH010000001.1"/>
</dbReference>
<comment type="subcellular location">
    <subcellularLocation>
        <location evidence="3">Cytoplasm</location>
    </subcellularLocation>
</comment>
<accession>A0A417ZBG7</accession>
<dbReference type="EMBL" id="QWLM01000001">
    <property type="protein sequence ID" value="RHW48006.1"/>
    <property type="molecule type" value="Genomic_DNA"/>
</dbReference>
<proteinExistence type="inferred from homology"/>
<organism evidence="6 7">
    <name type="scientific">Dermacoccus abyssi</name>
    <dbReference type="NCBI Taxonomy" id="322596"/>
    <lineage>
        <taxon>Bacteria</taxon>
        <taxon>Bacillati</taxon>
        <taxon>Actinomycetota</taxon>
        <taxon>Actinomycetes</taxon>
        <taxon>Micrococcales</taxon>
        <taxon>Dermacoccaceae</taxon>
        <taxon>Dermacoccus</taxon>
    </lineage>
</organism>
<dbReference type="PROSITE" id="PS50305">
    <property type="entry name" value="SIRTUIN"/>
    <property type="match status" value="1"/>
</dbReference>
<dbReference type="SUPFAM" id="SSF52467">
    <property type="entry name" value="DHS-like NAD/FAD-binding domain"/>
    <property type="match status" value="1"/>
</dbReference>
<feature type="binding site" evidence="3">
    <location>
        <begin position="194"/>
        <end position="196"/>
    </location>
    <ligand>
        <name>NAD(+)</name>
        <dbReference type="ChEBI" id="CHEBI:57540"/>
    </ligand>
</feature>
<dbReference type="Pfam" id="PF02146">
    <property type="entry name" value="SIR2"/>
    <property type="match status" value="1"/>
</dbReference>
<dbReference type="Gene3D" id="3.30.1600.10">
    <property type="entry name" value="SIR2/SIRT2 'Small Domain"/>
    <property type="match status" value="1"/>
</dbReference>
<evidence type="ECO:0000256" key="4">
    <source>
        <dbReference type="PROSITE-ProRule" id="PRU00236"/>
    </source>
</evidence>
<dbReference type="GO" id="GO:0070403">
    <property type="term" value="F:NAD+ binding"/>
    <property type="evidence" value="ECO:0007669"/>
    <property type="project" value="UniProtKB-UniRule"/>
</dbReference>
<comment type="cofactor">
    <cofactor evidence="3">
        <name>Zn(2+)</name>
        <dbReference type="ChEBI" id="CHEBI:29105"/>
    </cofactor>
    <text evidence="3">Binds 1 zinc ion per subunit.</text>
</comment>
<dbReference type="InterPro" id="IPR026591">
    <property type="entry name" value="Sirtuin_cat_small_dom_sf"/>
</dbReference>
<comment type="caution">
    <text evidence="6">The sequence shown here is derived from an EMBL/GenBank/DDBJ whole genome shotgun (WGS) entry which is preliminary data.</text>
</comment>
<dbReference type="InterPro" id="IPR027546">
    <property type="entry name" value="Sirtuin_class_III"/>
</dbReference>
<feature type="domain" description="Deacetylase sirtuin-type" evidence="5">
    <location>
        <begin position="1"/>
        <end position="254"/>
    </location>
</feature>
<dbReference type="NCBIfam" id="NF001753">
    <property type="entry name" value="PRK00481.1-3"/>
    <property type="match status" value="1"/>
</dbReference>
<feature type="binding site" evidence="3 4">
    <location>
        <position position="157"/>
    </location>
    <ligand>
        <name>Zn(2+)</name>
        <dbReference type="ChEBI" id="CHEBI:29105"/>
    </ligand>
</feature>
<dbReference type="AlphaFoldDB" id="A0A417ZBG7"/>
<dbReference type="PANTHER" id="PTHR11085">
    <property type="entry name" value="NAD-DEPENDENT PROTEIN DEACYLASE SIRTUIN-5, MITOCHONDRIAL-RELATED"/>
    <property type="match status" value="1"/>
</dbReference>
<comment type="caution">
    <text evidence="3">Lacks conserved residue(s) required for the propagation of feature annotation.</text>
</comment>
<keyword evidence="3" id="KW-0963">Cytoplasm</keyword>
<dbReference type="EC" id="2.3.1.286" evidence="3"/>
<comment type="catalytic activity">
    <reaction evidence="3">
        <text>N(6)-succinyl-L-lysyl-[protein] + NAD(+) + H2O = 2''-O-succinyl-ADP-D-ribose + nicotinamide + L-lysyl-[protein]</text>
        <dbReference type="Rhea" id="RHEA:47668"/>
        <dbReference type="Rhea" id="RHEA-COMP:9752"/>
        <dbReference type="Rhea" id="RHEA-COMP:11877"/>
        <dbReference type="ChEBI" id="CHEBI:15377"/>
        <dbReference type="ChEBI" id="CHEBI:17154"/>
        <dbReference type="ChEBI" id="CHEBI:29969"/>
        <dbReference type="ChEBI" id="CHEBI:57540"/>
        <dbReference type="ChEBI" id="CHEBI:87830"/>
        <dbReference type="ChEBI" id="CHEBI:87832"/>
    </reaction>
</comment>
<evidence type="ECO:0000259" key="5">
    <source>
        <dbReference type="PROSITE" id="PS50305"/>
    </source>
</evidence>
<feature type="binding site" evidence="3">
    <location>
        <begin position="220"/>
        <end position="222"/>
    </location>
    <ligand>
        <name>NAD(+)</name>
        <dbReference type="ChEBI" id="CHEBI:57540"/>
    </ligand>
</feature>
<comment type="function">
    <text evidence="3">NAD-dependent lysine deacetylase and desuccinylase that specifically removes acetyl and succinyl groups on target proteins. Modulates the activities of several proteins which are inactive in their acylated form.</text>
</comment>
<dbReference type="InterPro" id="IPR003000">
    <property type="entry name" value="Sirtuin"/>
</dbReference>
<dbReference type="Gene3D" id="3.40.50.1220">
    <property type="entry name" value="TPP-binding domain"/>
    <property type="match status" value="1"/>
</dbReference>
<dbReference type="GO" id="GO:0005737">
    <property type="term" value="C:cytoplasm"/>
    <property type="evidence" value="ECO:0007669"/>
    <property type="project" value="UniProtKB-SubCell"/>
</dbReference>
<feature type="binding site" evidence="3">
    <location>
        <position position="238"/>
    </location>
    <ligand>
        <name>NAD(+)</name>
        <dbReference type="ChEBI" id="CHEBI:57540"/>
    </ligand>
</feature>
<evidence type="ECO:0000256" key="2">
    <source>
        <dbReference type="ARBA" id="ARBA00023027"/>
    </source>
</evidence>
<feature type="binding site" evidence="3">
    <location>
        <position position="67"/>
    </location>
    <ligand>
        <name>substrate</name>
    </ligand>
</feature>
<dbReference type="GO" id="GO:0036055">
    <property type="term" value="F:protein-succinyllysine desuccinylase activity"/>
    <property type="evidence" value="ECO:0007669"/>
    <property type="project" value="UniProtKB-UniRule"/>
</dbReference>
<evidence type="ECO:0000256" key="1">
    <source>
        <dbReference type="ARBA" id="ARBA00022679"/>
    </source>
</evidence>
<dbReference type="CDD" id="cd01412">
    <property type="entry name" value="SIRT5_Af1_CobB"/>
    <property type="match status" value="1"/>
</dbReference>
<dbReference type="InterPro" id="IPR029035">
    <property type="entry name" value="DHS-like_NAD/FAD-binding_dom"/>
</dbReference>
<feature type="active site" description="Proton acceptor" evidence="3 4">
    <location>
        <position position="120"/>
    </location>
</feature>
<evidence type="ECO:0000313" key="7">
    <source>
        <dbReference type="Proteomes" id="UP000285376"/>
    </source>
</evidence>
<reference evidence="6 7" key="1">
    <citation type="submission" date="2018-08" db="EMBL/GenBank/DDBJ databases">
        <title>Whole genome sequence analysis of Dermacoccus abyssi bacteria isolated from Deep Mariana trench Micromonospora spp reveals genes involved in the environmental adaptation and production of secondary metabolites.</title>
        <authorList>
            <person name="Abdel-Mageed W.M."/>
            <person name="Lehri B."/>
            <person name="Nouioui I."/>
            <person name="Goodfellow I."/>
            <person name="Jaspars M."/>
            <person name="Karlyshev A."/>
        </authorList>
    </citation>
    <scope>NUCLEOTIDE SEQUENCE [LARGE SCALE GENOMIC DNA]</scope>
    <source>
        <strain evidence="6 7">MT1.1</strain>
    </source>
</reference>
<comment type="domain">
    <text evidence="3">2 residues (Tyr-67 and Arg-70) present in a large hydrophobic pocket are probably involved in substrate specificity. They are important for desuccinylation activity, but dispensable for deacetylation activity.</text>
</comment>
<evidence type="ECO:0000256" key="3">
    <source>
        <dbReference type="HAMAP-Rule" id="MF_01121"/>
    </source>
</evidence>
<dbReference type="GO" id="GO:0017136">
    <property type="term" value="F:histone deacetylase activity, NAD-dependent"/>
    <property type="evidence" value="ECO:0007669"/>
    <property type="project" value="TreeGrafter"/>
</dbReference>
<name>A0A417ZBG7_9MICO</name>
<gene>
    <name evidence="3" type="primary">cobB</name>
    <name evidence="6" type="ORF">D1832_00755</name>
</gene>
<feature type="binding site" evidence="3">
    <location>
        <begin position="102"/>
        <end position="105"/>
    </location>
    <ligand>
        <name>NAD(+)</name>
        <dbReference type="ChEBI" id="CHEBI:57540"/>
    </ligand>
</feature>
<feature type="binding site" evidence="3 4">
    <location>
        <position position="131"/>
    </location>
    <ligand>
        <name>Zn(2+)</name>
        <dbReference type="ChEBI" id="CHEBI:29105"/>
    </ligand>
</feature>
<keyword evidence="3 4" id="KW-0862">Zinc</keyword>
<feature type="binding site" evidence="3 4">
    <location>
        <position position="128"/>
    </location>
    <ligand>
        <name>Zn(2+)</name>
        <dbReference type="ChEBI" id="CHEBI:29105"/>
    </ligand>
</feature>
<feature type="binding site" evidence="3">
    <location>
        <position position="70"/>
    </location>
    <ligand>
        <name>substrate</name>
    </ligand>
</feature>
<comment type="catalytic activity">
    <reaction evidence="3">
        <text>N(6)-acetyl-L-lysyl-[protein] + NAD(+) + H2O = 2''-O-acetyl-ADP-D-ribose + nicotinamide + L-lysyl-[protein]</text>
        <dbReference type="Rhea" id="RHEA:43636"/>
        <dbReference type="Rhea" id="RHEA-COMP:9752"/>
        <dbReference type="Rhea" id="RHEA-COMP:10731"/>
        <dbReference type="ChEBI" id="CHEBI:15377"/>
        <dbReference type="ChEBI" id="CHEBI:17154"/>
        <dbReference type="ChEBI" id="CHEBI:29969"/>
        <dbReference type="ChEBI" id="CHEBI:57540"/>
        <dbReference type="ChEBI" id="CHEBI:61930"/>
        <dbReference type="ChEBI" id="CHEBI:83767"/>
        <dbReference type="EC" id="2.3.1.286"/>
    </reaction>
</comment>